<evidence type="ECO:0000256" key="2">
    <source>
        <dbReference type="SAM" id="SignalP"/>
    </source>
</evidence>
<keyword evidence="4" id="KW-1185">Reference proteome</keyword>
<keyword evidence="2" id="KW-0732">Signal</keyword>
<accession>A0ABT4QCB6</accession>
<feature type="region of interest" description="Disordered" evidence="1">
    <location>
        <begin position="30"/>
        <end position="86"/>
    </location>
</feature>
<dbReference type="RefSeq" id="WP_269882833.1">
    <property type="nucleotide sequence ID" value="NZ_JAQAGZ010000011.1"/>
</dbReference>
<evidence type="ECO:0000313" key="4">
    <source>
        <dbReference type="Proteomes" id="UP001527882"/>
    </source>
</evidence>
<sequence length="236" mass="25114">MMILKKTIVIPMLVTSMMMFTACTSSVKPLSNTGGQATADAPASTPAPSPSSTSIAPTPVSAQVPDNSSSAAKPDTTPVKSSAASASGSVSASVSDQIKRMLESAQSGKVEGIAFAAKTNVIDDVEKAWGQADKKDWTGSRLYAIYSKKNAAFGFNKGSQIIDVRSYDPKLHTLTLKQIEQTLGKPADTKVNGNDNIYIYQASDTFQLKFIIPKTTGYVDHISVFDTKDSVNYMVN</sequence>
<evidence type="ECO:0000256" key="1">
    <source>
        <dbReference type="SAM" id="MobiDB-lite"/>
    </source>
</evidence>
<feature type="chain" id="PRO_5045092908" evidence="2">
    <location>
        <begin position="22"/>
        <end position="236"/>
    </location>
</feature>
<dbReference type="Pfam" id="PF14172">
    <property type="entry name" value="DUF4309"/>
    <property type="match status" value="1"/>
</dbReference>
<protein>
    <submittedName>
        <fullName evidence="3">DUF4309 domain-containing protein</fullName>
    </submittedName>
</protein>
<dbReference type="InterPro" id="IPR025453">
    <property type="entry name" value="DUF4309"/>
</dbReference>
<gene>
    <name evidence="3" type="ORF">O9H85_18160</name>
</gene>
<organism evidence="3 4">
    <name type="scientific">Paenibacillus gyeongsangnamensis</name>
    <dbReference type="NCBI Taxonomy" id="3388067"/>
    <lineage>
        <taxon>Bacteria</taxon>
        <taxon>Bacillati</taxon>
        <taxon>Bacillota</taxon>
        <taxon>Bacilli</taxon>
        <taxon>Bacillales</taxon>
        <taxon>Paenibacillaceae</taxon>
        <taxon>Paenibacillus</taxon>
    </lineage>
</organism>
<dbReference type="Proteomes" id="UP001527882">
    <property type="component" value="Unassembled WGS sequence"/>
</dbReference>
<evidence type="ECO:0000313" key="3">
    <source>
        <dbReference type="EMBL" id="MCZ8514315.1"/>
    </source>
</evidence>
<feature type="signal peptide" evidence="2">
    <location>
        <begin position="1"/>
        <end position="21"/>
    </location>
</feature>
<name>A0ABT4QCB6_9BACL</name>
<feature type="compositionally biased region" description="Low complexity" evidence="1">
    <location>
        <begin position="37"/>
        <end position="62"/>
    </location>
</feature>
<reference evidence="3 4" key="1">
    <citation type="submission" date="2022-12" db="EMBL/GenBank/DDBJ databases">
        <title>Draft genome sequence of Paenibacillus sp. dW9.</title>
        <authorList>
            <person name="Choi E.-W."/>
            <person name="Kim D.-U."/>
        </authorList>
    </citation>
    <scope>NUCLEOTIDE SEQUENCE [LARGE SCALE GENOMIC DNA]</scope>
    <source>
        <strain evidence="4">dW9</strain>
    </source>
</reference>
<dbReference type="EMBL" id="JAQAGZ010000011">
    <property type="protein sequence ID" value="MCZ8514315.1"/>
    <property type="molecule type" value="Genomic_DNA"/>
</dbReference>
<proteinExistence type="predicted"/>
<comment type="caution">
    <text evidence="3">The sequence shown here is derived from an EMBL/GenBank/DDBJ whole genome shotgun (WGS) entry which is preliminary data.</text>
</comment>
<dbReference type="PROSITE" id="PS51257">
    <property type="entry name" value="PROKAR_LIPOPROTEIN"/>
    <property type="match status" value="1"/>
</dbReference>